<keyword evidence="3 6" id="KW-0489">Methyltransferase</keyword>
<dbReference type="PANTHER" id="PTHR11265:SF0">
    <property type="entry name" value="12S RRNA N4-METHYLCYTIDINE METHYLTRANSFERASE"/>
    <property type="match status" value="1"/>
</dbReference>
<dbReference type="GO" id="GO:0071424">
    <property type="term" value="F:rRNA (cytosine-N4-)-methyltransferase activity"/>
    <property type="evidence" value="ECO:0007669"/>
    <property type="project" value="UniProtKB-UniRule"/>
</dbReference>
<dbReference type="Pfam" id="PF01795">
    <property type="entry name" value="Methyltransf_5"/>
    <property type="match status" value="1"/>
</dbReference>
<evidence type="ECO:0000256" key="3">
    <source>
        <dbReference type="ARBA" id="ARBA00022603"/>
    </source>
</evidence>
<dbReference type="InterPro" id="IPR029063">
    <property type="entry name" value="SAM-dependent_MTases_sf"/>
</dbReference>
<evidence type="ECO:0000256" key="6">
    <source>
        <dbReference type="HAMAP-Rule" id="MF_01007"/>
    </source>
</evidence>
<proteinExistence type="inferred from homology"/>
<feature type="binding site" evidence="6">
    <location>
        <position position="107"/>
    </location>
    <ligand>
        <name>S-adenosyl-L-methionine</name>
        <dbReference type="ChEBI" id="CHEBI:59789"/>
    </ligand>
</feature>
<keyword evidence="4 6" id="KW-0808">Transferase</keyword>
<protein>
    <recommendedName>
        <fullName evidence="6">Ribosomal RNA small subunit methyltransferase H</fullName>
        <ecNumber evidence="6">2.1.1.199</ecNumber>
    </recommendedName>
    <alternativeName>
        <fullName evidence="6">16S rRNA m(4)C1402 methyltransferase</fullName>
    </alternativeName>
    <alternativeName>
        <fullName evidence="6">rRNA (cytosine-N(4)-)-methyltransferase RsmH</fullName>
    </alternativeName>
</protein>
<feature type="binding site" evidence="6">
    <location>
        <position position="50"/>
    </location>
    <ligand>
        <name>S-adenosyl-L-methionine</name>
        <dbReference type="ChEBI" id="CHEBI:59789"/>
    </ligand>
</feature>
<keyword evidence="5 6" id="KW-0949">S-adenosyl-L-methionine</keyword>
<comment type="similarity">
    <text evidence="1 6">Belongs to the methyltransferase superfamily. RsmH family.</text>
</comment>
<dbReference type="Gene3D" id="3.40.50.150">
    <property type="entry name" value="Vaccinia Virus protein VP39"/>
    <property type="match status" value="1"/>
</dbReference>
<evidence type="ECO:0000256" key="2">
    <source>
        <dbReference type="ARBA" id="ARBA00022552"/>
    </source>
</evidence>
<evidence type="ECO:0000313" key="8">
    <source>
        <dbReference type="Proteomes" id="UP000177197"/>
    </source>
</evidence>
<dbReference type="SUPFAM" id="SSF53335">
    <property type="entry name" value="S-adenosyl-L-methionine-dependent methyltransferases"/>
    <property type="match status" value="1"/>
</dbReference>
<comment type="function">
    <text evidence="6">Specifically methylates the N4 position of cytidine in position 1402 (C1402) of 16S rRNA.</text>
</comment>
<dbReference type="AlphaFoldDB" id="A0A1F5C9T2"/>
<accession>A0A1F5C9T2</accession>
<dbReference type="InterPro" id="IPR002903">
    <property type="entry name" value="RsmH"/>
</dbReference>
<comment type="caution">
    <text evidence="7">The sequence shown here is derived from an EMBL/GenBank/DDBJ whole genome shotgun (WGS) entry which is preliminary data.</text>
</comment>
<dbReference type="PANTHER" id="PTHR11265">
    <property type="entry name" value="S-ADENOSYL-METHYLTRANSFERASE MRAW"/>
    <property type="match status" value="1"/>
</dbReference>
<comment type="catalytic activity">
    <reaction evidence="6">
        <text>cytidine(1402) in 16S rRNA + S-adenosyl-L-methionine = N(4)-methylcytidine(1402) in 16S rRNA + S-adenosyl-L-homocysteine + H(+)</text>
        <dbReference type="Rhea" id="RHEA:42928"/>
        <dbReference type="Rhea" id="RHEA-COMP:10286"/>
        <dbReference type="Rhea" id="RHEA-COMP:10287"/>
        <dbReference type="ChEBI" id="CHEBI:15378"/>
        <dbReference type="ChEBI" id="CHEBI:57856"/>
        <dbReference type="ChEBI" id="CHEBI:59789"/>
        <dbReference type="ChEBI" id="CHEBI:74506"/>
        <dbReference type="ChEBI" id="CHEBI:82748"/>
        <dbReference type="EC" id="2.1.1.199"/>
    </reaction>
</comment>
<sequence length="292" mass="33118">MHIPVLLKEILEHLSPKPGQNFIDATVGNGGHMAAILEKIAPNGKLLAIDRDPMSLTAAKFKVQSSKFKNNVIFVNSSFGDLQEIVSKEHFESIKGILFDFGMSSEQLENSGKGFSFQKDEIMDMRFDPRTPMTAEDIVNGYSEKELAEIFEKFGEESRAWSIARAIAESRRRKRIKTTLELTGIIEKVKRRFGRIHPATQIFQALRIEVNQELVEIERALAVLPEILAKGSRAAFISFHSLEDRIVKNWSRDFNKKNIIKNLTKKPIASSAEEVRVNPRSRSAKLRVIEKI</sequence>
<dbReference type="PIRSF" id="PIRSF004486">
    <property type="entry name" value="MraW"/>
    <property type="match status" value="1"/>
</dbReference>
<feature type="binding site" evidence="6">
    <location>
        <position position="79"/>
    </location>
    <ligand>
        <name>S-adenosyl-L-methionine</name>
        <dbReference type="ChEBI" id="CHEBI:59789"/>
    </ligand>
</feature>
<evidence type="ECO:0000313" key="7">
    <source>
        <dbReference type="EMBL" id="OGD39616.1"/>
    </source>
</evidence>
<dbReference type="EMBL" id="MEYV01000022">
    <property type="protein sequence ID" value="OGD39616.1"/>
    <property type="molecule type" value="Genomic_DNA"/>
</dbReference>
<feature type="binding site" evidence="6">
    <location>
        <begin position="30"/>
        <end position="32"/>
    </location>
    <ligand>
        <name>S-adenosyl-L-methionine</name>
        <dbReference type="ChEBI" id="CHEBI:59789"/>
    </ligand>
</feature>
<evidence type="ECO:0000256" key="5">
    <source>
        <dbReference type="ARBA" id="ARBA00022691"/>
    </source>
</evidence>
<dbReference type="SUPFAM" id="SSF81799">
    <property type="entry name" value="Putative methyltransferase TM0872, insert domain"/>
    <property type="match status" value="1"/>
</dbReference>
<reference evidence="7 8" key="1">
    <citation type="journal article" date="2016" name="Nat. Commun.">
        <title>Thousands of microbial genomes shed light on interconnected biogeochemical processes in an aquifer system.</title>
        <authorList>
            <person name="Anantharaman K."/>
            <person name="Brown C.T."/>
            <person name="Hug L.A."/>
            <person name="Sharon I."/>
            <person name="Castelle C.J."/>
            <person name="Probst A.J."/>
            <person name="Thomas B.C."/>
            <person name="Singh A."/>
            <person name="Wilkins M.J."/>
            <person name="Karaoz U."/>
            <person name="Brodie E.L."/>
            <person name="Williams K.H."/>
            <person name="Hubbard S.S."/>
            <person name="Banfield J.F."/>
        </authorList>
    </citation>
    <scope>NUCLEOTIDE SEQUENCE [LARGE SCALE GENOMIC DNA]</scope>
</reference>
<dbReference type="GO" id="GO:0070475">
    <property type="term" value="P:rRNA base methylation"/>
    <property type="evidence" value="ECO:0007669"/>
    <property type="project" value="UniProtKB-UniRule"/>
</dbReference>
<dbReference type="Proteomes" id="UP000177197">
    <property type="component" value="Unassembled WGS sequence"/>
</dbReference>
<keyword evidence="6" id="KW-0963">Cytoplasm</keyword>
<dbReference type="EC" id="2.1.1.199" evidence="6"/>
<name>A0A1F5C9T2_9BACT</name>
<evidence type="ECO:0000256" key="1">
    <source>
        <dbReference type="ARBA" id="ARBA00010396"/>
    </source>
</evidence>
<dbReference type="HAMAP" id="MF_01007">
    <property type="entry name" value="16SrRNA_methyltr_H"/>
    <property type="match status" value="1"/>
</dbReference>
<dbReference type="NCBIfam" id="TIGR00006">
    <property type="entry name" value="16S rRNA (cytosine(1402)-N(4))-methyltransferase RsmH"/>
    <property type="match status" value="1"/>
</dbReference>
<gene>
    <name evidence="6" type="primary">rsmH</name>
    <name evidence="7" type="ORF">A3I30_03905</name>
</gene>
<keyword evidence="2 6" id="KW-0698">rRNA processing</keyword>
<dbReference type="GO" id="GO:0005737">
    <property type="term" value="C:cytoplasm"/>
    <property type="evidence" value="ECO:0007669"/>
    <property type="project" value="UniProtKB-SubCell"/>
</dbReference>
<organism evidence="7 8">
    <name type="scientific">Candidatus Azambacteria bacterium RIFCSPLOWO2_02_FULL_44_14</name>
    <dbReference type="NCBI Taxonomy" id="1797306"/>
    <lineage>
        <taxon>Bacteria</taxon>
        <taxon>Candidatus Azamiibacteriota</taxon>
    </lineage>
</organism>
<feature type="binding site" evidence="6">
    <location>
        <position position="100"/>
    </location>
    <ligand>
        <name>S-adenosyl-L-methionine</name>
        <dbReference type="ChEBI" id="CHEBI:59789"/>
    </ligand>
</feature>
<dbReference type="Gene3D" id="1.10.150.170">
    <property type="entry name" value="Putative methyltransferase TM0872, insert domain"/>
    <property type="match status" value="1"/>
</dbReference>
<comment type="subcellular location">
    <subcellularLocation>
        <location evidence="6">Cytoplasm</location>
    </subcellularLocation>
</comment>
<evidence type="ECO:0000256" key="4">
    <source>
        <dbReference type="ARBA" id="ARBA00022679"/>
    </source>
</evidence>
<dbReference type="InterPro" id="IPR023397">
    <property type="entry name" value="SAM-dep_MeTrfase_MraW_recog"/>
</dbReference>